<accession>A0A8C0HYS3</accession>
<organism evidence="2">
    <name type="scientific">Balaenoptera musculus</name>
    <name type="common">Blue whale</name>
    <dbReference type="NCBI Taxonomy" id="9771"/>
    <lineage>
        <taxon>Eukaryota</taxon>
        <taxon>Metazoa</taxon>
        <taxon>Chordata</taxon>
        <taxon>Craniata</taxon>
        <taxon>Vertebrata</taxon>
        <taxon>Euteleostomi</taxon>
        <taxon>Mammalia</taxon>
        <taxon>Eutheria</taxon>
        <taxon>Laurasiatheria</taxon>
        <taxon>Artiodactyla</taxon>
        <taxon>Whippomorpha</taxon>
        <taxon>Cetacea</taxon>
        <taxon>Mysticeti</taxon>
        <taxon>Balaenopteridae</taxon>
        <taxon>Balaenoptera</taxon>
    </lineage>
</organism>
<name>A0A8C0HYS3_BALMU</name>
<dbReference type="Ensembl" id="ENSBMST00010013920.1">
    <property type="protein sequence ID" value="ENSBMSP00010012522.1"/>
    <property type="gene ID" value="ENSBMSG00010009197.1"/>
</dbReference>
<proteinExistence type="predicted"/>
<dbReference type="GeneTree" id="ENSGT01010000228757"/>
<evidence type="ECO:0000256" key="1">
    <source>
        <dbReference type="SAM" id="MobiDB-lite"/>
    </source>
</evidence>
<evidence type="ECO:0000313" key="2">
    <source>
        <dbReference type="Ensembl" id="ENSBMSP00010012522.1"/>
    </source>
</evidence>
<sequence>MRFPSLRQLLPPRLPPFRFDLYFPRRVRGGGQCRGFPPSLSFLDSQFSSLKVTSSSRSFCRTNPTKNKMPEDSLAQLNQEDDIKEN</sequence>
<feature type="compositionally biased region" description="Polar residues" evidence="1">
    <location>
        <begin position="57"/>
        <end position="66"/>
    </location>
</feature>
<feature type="region of interest" description="Disordered" evidence="1">
    <location>
        <begin position="57"/>
        <end position="86"/>
    </location>
</feature>
<protein>
    <submittedName>
        <fullName evidence="2">Uncharacterized protein</fullName>
    </submittedName>
</protein>
<dbReference type="AlphaFoldDB" id="A0A8C0HYS3"/>
<reference evidence="2" key="1">
    <citation type="submission" date="2023-09" db="UniProtKB">
        <authorList>
            <consortium name="Ensembl"/>
        </authorList>
    </citation>
    <scope>IDENTIFICATION</scope>
</reference>